<organism evidence="2 3">
    <name type="scientific">Mycena albidolilacea</name>
    <dbReference type="NCBI Taxonomy" id="1033008"/>
    <lineage>
        <taxon>Eukaryota</taxon>
        <taxon>Fungi</taxon>
        <taxon>Dikarya</taxon>
        <taxon>Basidiomycota</taxon>
        <taxon>Agaricomycotina</taxon>
        <taxon>Agaricomycetes</taxon>
        <taxon>Agaricomycetidae</taxon>
        <taxon>Agaricales</taxon>
        <taxon>Marasmiineae</taxon>
        <taxon>Mycenaceae</taxon>
        <taxon>Mycena</taxon>
    </lineage>
</organism>
<comment type="caution">
    <text evidence="2">The sequence shown here is derived from an EMBL/GenBank/DDBJ whole genome shotgun (WGS) entry which is preliminary data.</text>
</comment>
<dbReference type="AlphaFoldDB" id="A0AAD7EL39"/>
<feature type="region of interest" description="Disordered" evidence="1">
    <location>
        <begin position="622"/>
        <end position="697"/>
    </location>
</feature>
<reference evidence="2" key="1">
    <citation type="submission" date="2023-03" db="EMBL/GenBank/DDBJ databases">
        <title>Massive genome expansion in bonnet fungi (Mycena s.s.) driven by repeated elements and novel gene families across ecological guilds.</title>
        <authorList>
            <consortium name="Lawrence Berkeley National Laboratory"/>
            <person name="Harder C.B."/>
            <person name="Miyauchi S."/>
            <person name="Viragh M."/>
            <person name="Kuo A."/>
            <person name="Thoen E."/>
            <person name="Andreopoulos B."/>
            <person name="Lu D."/>
            <person name="Skrede I."/>
            <person name="Drula E."/>
            <person name="Henrissat B."/>
            <person name="Morin E."/>
            <person name="Kohler A."/>
            <person name="Barry K."/>
            <person name="LaButti K."/>
            <person name="Morin E."/>
            <person name="Salamov A."/>
            <person name="Lipzen A."/>
            <person name="Mereny Z."/>
            <person name="Hegedus B."/>
            <person name="Baldrian P."/>
            <person name="Stursova M."/>
            <person name="Weitz H."/>
            <person name="Taylor A."/>
            <person name="Grigoriev I.V."/>
            <person name="Nagy L.G."/>
            <person name="Martin F."/>
            <person name="Kauserud H."/>
        </authorList>
    </citation>
    <scope>NUCLEOTIDE SEQUENCE</scope>
    <source>
        <strain evidence="2">CBHHK002</strain>
    </source>
</reference>
<evidence type="ECO:0000313" key="3">
    <source>
        <dbReference type="Proteomes" id="UP001218218"/>
    </source>
</evidence>
<name>A0AAD7EL39_9AGAR</name>
<keyword evidence="3" id="KW-1185">Reference proteome</keyword>
<dbReference type="PANTHER" id="PTHR40788:SF2">
    <property type="entry name" value="CLR5 DOMAIN-CONTAINING PROTEIN"/>
    <property type="match status" value="1"/>
</dbReference>
<accession>A0AAD7EL39</accession>
<dbReference type="EMBL" id="JARIHO010000035">
    <property type="protein sequence ID" value="KAJ7331377.1"/>
    <property type="molecule type" value="Genomic_DNA"/>
</dbReference>
<protein>
    <submittedName>
        <fullName evidence="2">Uncharacterized protein</fullName>
    </submittedName>
</protein>
<dbReference type="Proteomes" id="UP001218218">
    <property type="component" value="Unassembled WGS sequence"/>
</dbReference>
<evidence type="ECO:0000313" key="2">
    <source>
        <dbReference type="EMBL" id="KAJ7331377.1"/>
    </source>
</evidence>
<feature type="compositionally biased region" description="Basic residues" evidence="1">
    <location>
        <begin position="686"/>
        <end position="697"/>
    </location>
</feature>
<evidence type="ECO:0000256" key="1">
    <source>
        <dbReference type="SAM" id="MobiDB-lite"/>
    </source>
</evidence>
<sequence length="697" mass="78190">MADKIRQELFVSWSRLKAIVLAHEDTIQKRWKKRTALKRKQVLLEIDPKLPHEHASEISSVIKDEASARQEKRNDFLLPYVNLEDLSINNGTQFLGLLHARALRFPSEFAWFDSNTLGFGVAAGGVERYHGFSCAMVAFGDETTYGRVLEYSERLDESDKDSPDGAMMEFILQESMTFGNGLTVLETQAKLTALLLGVVTTILRDVDLTNLTPAAPLPAPEIPILNTTFQWQSSARLNALRPYSPPPVFNIDDIGILMNSQYEFAVQHLADLRTDPIYLAENLQAYYEHRIETLHGKAPQSLVQGRTVSLMLTDAYAFLAYYHVAKKIIHDFRIVQANFPNGPLRARELTKEYEDALKKLHPILGLLEERVSKAHHQTMCSSPALRSDGSLLRIKNYVLTFTPIGIIIRSTDAAFRQHGFTFASRPDDKLYTFLTFLLQEDETHLWQVGRIFDQLDRLTQDPAAHRRISPLIASILSQWGVINDCKSILASHRPAVNATELLPAGVEQRLQKWKPLIGPVILRIDPDPALAARAFPISNFTYPKGLRDSTWAAKCEDVDAVFAAFWKAADRFLIKRCGNELFALGTQVVGPFIVAPTSWSSLVAPKVPVRTMPKAASLVPFGGAEQGPEVKEEPSAPKAKPKTRGVAAITVESKGNEQATETSLPLHRPQYRLGYTKCSQPYSRQQKTRKSHYNKVL</sequence>
<proteinExistence type="predicted"/>
<dbReference type="PANTHER" id="PTHR40788">
    <property type="entry name" value="CLR5 DOMAIN-CONTAINING PROTEIN-RELATED"/>
    <property type="match status" value="1"/>
</dbReference>
<gene>
    <name evidence="2" type="ORF">DFH08DRAFT_881473</name>
</gene>